<comment type="caution">
    <text evidence="1">The sequence shown here is derived from an EMBL/GenBank/DDBJ whole genome shotgun (WGS) entry which is preliminary data.</text>
</comment>
<accession>A0ABW3FZE9</accession>
<evidence type="ECO:0000313" key="1">
    <source>
        <dbReference type="EMBL" id="MFD0921971.1"/>
    </source>
</evidence>
<organism evidence="1 2">
    <name type="scientific">Saccharopolyspora rosea</name>
    <dbReference type="NCBI Taxonomy" id="524884"/>
    <lineage>
        <taxon>Bacteria</taxon>
        <taxon>Bacillati</taxon>
        <taxon>Actinomycetota</taxon>
        <taxon>Actinomycetes</taxon>
        <taxon>Pseudonocardiales</taxon>
        <taxon>Pseudonocardiaceae</taxon>
        <taxon>Saccharopolyspora</taxon>
    </lineage>
</organism>
<dbReference type="Proteomes" id="UP001597018">
    <property type="component" value="Unassembled WGS sequence"/>
</dbReference>
<gene>
    <name evidence="1" type="ORF">ACFQ16_19680</name>
</gene>
<protein>
    <submittedName>
        <fullName evidence="1">Uncharacterized protein</fullName>
    </submittedName>
</protein>
<dbReference type="RefSeq" id="WP_263248285.1">
    <property type="nucleotide sequence ID" value="NZ_BAABLT010000026.1"/>
</dbReference>
<sequence length="163" mass="18065">MEHPDDGPAPTARTRCFRLRADRVRRAVRLTHYLREVAEDGSLRSWCPTRFDAADVEWCAEPGKAARGDLVEAGPPCVICLFTVVARTPRPARPPTSFPARVRQDTKISLLLVAARTHLENTRTAVDSGDASPEDLLTLATFLGSLSAQIQTTTRDLVDQMRR</sequence>
<proteinExistence type="predicted"/>
<name>A0ABW3FZE9_9PSEU</name>
<dbReference type="EMBL" id="JBHTIW010000017">
    <property type="protein sequence ID" value="MFD0921971.1"/>
    <property type="molecule type" value="Genomic_DNA"/>
</dbReference>
<evidence type="ECO:0000313" key="2">
    <source>
        <dbReference type="Proteomes" id="UP001597018"/>
    </source>
</evidence>
<reference evidence="2" key="1">
    <citation type="journal article" date="2019" name="Int. J. Syst. Evol. Microbiol.">
        <title>The Global Catalogue of Microorganisms (GCM) 10K type strain sequencing project: providing services to taxonomists for standard genome sequencing and annotation.</title>
        <authorList>
            <consortium name="The Broad Institute Genomics Platform"/>
            <consortium name="The Broad Institute Genome Sequencing Center for Infectious Disease"/>
            <person name="Wu L."/>
            <person name="Ma J."/>
        </authorList>
    </citation>
    <scope>NUCLEOTIDE SEQUENCE [LARGE SCALE GENOMIC DNA]</scope>
    <source>
        <strain evidence="2">CCUG 56401</strain>
    </source>
</reference>
<keyword evidence="2" id="KW-1185">Reference proteome</keyword>